<dbReference type="EMBL" id="KZ107845">
    <property type="protein sequence ID" value="OSS48975.1"/>
    <property type="molecule type" value="Genomic_DNA"/>
</dbReference>
<dbReference type="InParanoid" id="A0A1Y2LYM2"/>
<evidence type="ECO:0000313" key="1">
    <source>
        <dbReference type="EMBL" id="OSS48975.1"/>
    </source>
</evidence>
<keyword evidence="2" id="KW-1185">Reference proteome</keyword>
<organism evidence="1 2">
    <name type="scientific">Epicoccum nigrum</name>
    <name type="common">Soil fungus</name>
    <name type="synonym">Epicoccum purpurascens</name>
    <dbReference type="NCBI Taxonomy" id="105696"/>
    <lineage>
        <taxon>Eukaryota</taxon>
        <taxon>Fungi</taxon>
        <taxon>Dikarya</taxon>
        <taxon>Ascomycota</taxon>
        <taxon>Pezizomycotina</taxon>
        <taxon>Dothideomycetes</taxon>
        <taxon>Pleosporomycetidae</taxon>
        <taxon>Pleosporales</taxon>
        <taxon>Pleosporineae</taxon>
        <taxon>Didymellaceae</taxon>
        <taxon>Epicoccum</taxon>
    </lineage>
</organism>
<evidence type="ECO:0000313" key="2">
    <source>
        <dbReference type="Proteomes" id="UP000193240"/>
    </source>
</evidence>
<name>A0A1Y2LYM2_EPING</name>
<accession>A0A1Y2LYM2</accession>
<protein>
    <submittedName>
        <fullName evidence="1">Uncharacterized protein</fullName>
    </submittedName>
</protein>
<gene>
    <name evidence="1" type="ORF">B5807_07161</name>
</gene>
<reference evidence="1 2" key="1">
    <citation type="journal article" date="2017" name="Genome Announc.">
        <title>Genome sequence of the saprophytic ascomycete Epicoccum nigrum ICMP 19927 strain isolated from New Zealand.</title>
        <authorList>
            <person name="Fokin M."/>
            <person name="Fleetwood D."/>
            <person name="Weir B.S."/>
            <person name="Villas-Boas S.G."/>
        </authorList>
    </citation>
    <scope>NUCLEOTIDE SEQUENCE [LARGE SCALE GENOMIC DNA]</scope>
    <source>
        <strain evidence="1 2">ICMP 19927</strain>
    </source>
</reference>
<proteinExistence type="predicted"/>
<dbReference type="OMA" id="STWRISE"/>
<dbReference type="Proteomes" id="UP000193240">
    <property type="component" value="Unassembled WGS sequence"/>
</dbReference>
<sequence length="226" mass="25761">MATFSTAAIFRPHEPYLWLVGAHPKTSVFHHSVFTELRRSDNEQKLAKASCLVLVLRQQSGAFAGFLRMMDYDIPRDSPLNLVAISAGSATAKDLEKRFEYSVYDPRHRKARDTYYTLSLICPTGETALDCELIDAFGNLGVKTASKEPPLVLRGDMHPFSCVSWKRRAWFLQNGFGQNTPEDFLCKFYNVLWVEEKDGICYRRACGWVPERIWEANATQRNVTLG</sequence>
<dbReference type="AlphaFoldDB" id="A0A1Y2LYM2"/>